<evidence type="ECO:0000256" key="6">
    <source>
        <dbReference type="PROSITE-ProRule" id="PRU00221"/>
    </source>
</evidence>
<evidence type="ECO:0000313" key="12">
    <source>
        <dbReference type="Proteomes" id="UP001497497"/>
    </source>
</evidence>
<evidence type="ECO:0000259" key="10">
    <source>
        <dbReference type="SMART" id="SM01166"/>
    </source>
</evidence>
<dbReference type="InterPro" id="IPR015505">
    <property type="entry name" value="Coronin"/>
</dbReference>
<organism evidence="11 12">
    <name type="scientific">Lymnaea stagnalis</name>
    <name type="common">Great pond snail</name>
    <name type="synonym">Helix stagnalis</name>
    <dbReference type="NCBI Taxonomy" id="6523"/>
    <lineage>
        <taxon>Eukaryota</taxon>
        <taxon>Metazoa</taxon>
        <taxon>Spiralia</taxon>
        <taxon>Lophotrochozoa</taxon>
        <taxon>Mollusca</taxon>
        <taxon>Gastropoda</taxon>
        <taxon>Heterobranchia</taxon>
        <taxon>Euthyneura</taxon>
        <taxon>Panpulmonata</taxon>
        <taxon>Hygrophila</taxon>
        <taxon>Lymnaeoidea</taxon>
        <taxon>Lymnaeidae</taxon>
        <taxon>Lymnaea</taxon>
    </lineage>
</organism>
<dbReference type="SMART" id="SM01167">
    <property type="entry name" value="DUF1900"/>
    <property type="match status" value="1"/>
</dbReference>
<gene>
    <name evidence="11" type="ORF">GSLYS_00002302001</name>
</gene>
<dbReference type="PROSITE" id="PS50294">
    <property type="entry name" value="WD_REPEATS_REGION"/>
    <property type="match status" value="1"/>
</dbReference>
<feature type="region of interest" description="Disordered" evidence="9">
    <location>
        <begin position="450"/>
        <end position="473"/>
    </location>
</feature>
<dbReference type="Pfam" id="PF16300">
    <property type="entry name" value="WD40_4"/>
    <property type="match status" value="1"/>
</dbReference>
<dbReference type="GO" id="GO:0051015">
    <property type="term" value="F:actin filament binding"/>
    <property type="evidence" value="ECO:0007669"/>
    <property type="project" value="TreeGrafter"/>
</dbReference>
<keyword evidence="4 8" id="KW-0175">Coiled coil</keyword>
<feature type="compositionally biased region" description="Polar residues" evidence="9">
    <location>
        <begin position="547"/>
        <end position="556"/>
    </location>
</feature>
<keyword evidence="2 6" id="KW-0853">WD repeat</keyword>
<dbReference type="InterPro" id="IPR019775">
    <property type="entry name" value="WD40_repeat_CS"/>
</dbReference>
<sequence>MALKLRTSKFRHVFGAQCRRENTFENVRITRNTHDSNFCSVNPRFLAIVTESSGGGSFAILDVHKPGRVDINCPKVCGHAGAVLDVKWNPFNDCVIASGSDDCSVKVWTIPEPGLLGTLTDWSADLHGHSRRVAYVDWHTTAANVLMSVGFDFKIMVWNVEQAEPITSLSCHNDTIYSACWGREGSLIASTSKDKKIRIMDPRLAKVAVEMDGHQSTKTSKVVFVSDNQVFTTGFSRVSDRQYALWDVRKSGPPLSLTDLDCSSGILLPYFDIDTKVVYLAGKGDGNIRYFEIDTEENEIYFLNTYQSALPQRGLGMMPKRGIDPFKNEVARFYKLHASKNLVEPISMIVPRKAEGFQQDVFPPTASTIPSLTADEWTSGINRGPILINLENGTILDKPRSSMSPAVQPQVGALSKPPQITTYKAVSRTTHPPFNPAPNPAPFFQAPPSAVRTSPEGQAPVVMRSPSGKMPSVLQQSNIWNGMDKSKQEPASIKNIRRLSAHKDEDFESDSSVSPASSISSVQSSGAGRSFRSPGTLSLASPAAPTSHLNGFTSEQPAVDHPSSFTTKTTLSTSSVLPRPSSRYAQVKFERGSVQQRANTIASSQNVEHVSALKMVIGQPTSTSQTHAIHVRKVWSPPVTSVASPSPTLLTARSGAAVPSSDPELKKAYFRQLEEINSLHEQLQLKDRRIQQLEAELAQMRERDSDLRPGESNC</sequence>
<dbReference type="InterPro" id="IPR036322">
    <property type="entry name" value="WD40_repeat_dom_sf"/>
</dbReference>
<dbReference type="Pfam" id="PF00400">
    <property type="entry name" value="WD40"/>
    <property type="match status" value="2"/>
</dbReference>
<feature type="compositionally biased region" description="Low complexity" evidence="9">
    <location>
        <begin position="563"/>
        <end position="575"/>
    </location>
</feature>
<feature type="region of interest" description="Disordered" evidence="9">
    <location>
        <begin position="506"/>
        <end position="578"/>
    </location>
</feature>
<dbReference type="InterPro" id="IPR015943">
    <property type="entry name" value="WD40/YVTN_repeat-like_dom_sf"/>
</dbReference>
<evidence type="ECO:0000256" key="7">
    <source>
        <dbReference type="RuleBase" id="RU280818"/>
    </source>
</evidence>
<feature type="coiled-coil region" evidence="8">
    <location>
        <begin position="666"/>
        <end position="703"/>
    </location>
</feature>
<dbReference type="AlphaFoldDB" id="A0AAV2H389"/>
<dbReference type="Gene3D" id="2.130.10.10">
    <property type="entry name" value="YVTN repeat-like/Quinoprotein amine dehydrogenase"/>
    <property type="match status" value="1"/>
</dbReference>
<evidence type="ECO:0000256" key="9">
    <source>
        <dbReference type="SAM" id="MobiDB-lite"/>
    </source>
</evidence>
<evidence type="ECO:0000313" key="11">
    <source>
        <dbReference type="EMBL" id="CAL1528132.1"/>
    </source>
</evidence>
<feature type="compositionally biased region" description="Low complexity" evidence="9">
    <location>
        <begin position="510"/>
        <end position="530"/>
    </location>
</feature>
<feature type="repeat" description="WD" evidence="6">
    <location>
        <begin position="169"/>
        <end position="201"/>
    </location>
</feature>
<dbReference type="PROSITE" id="PS00678">
    <property type="entry name" value="WD_REPEATS_1"/>
    <property type="match status" value="1"/>
</dbReference>
<feature type="repeat" description="WD" evidence="6">
    <location>
        <begin position="76"/>
        <end position="110"/>
    </location>
</feature>
<dbReference type="EMBL" id="CAXITT010000027">
    <property type="protein sequence ID" value="CAL1528132.1"/>
    <property type="molecule type" value="Genomic_DNA"/>
</dbReference>
<dbReference type="InterPro" id="IPR001680">
    <property type="entry name" value="WD40_rpt"/>
</dbReference>
<accession>A0AAV2H389</accession>
<feature type="repeat" description="WD" evidence="6">
    <location>
        <begin position="126"/>
        <end position="168"/>
    </location>
</feature>
<dbReference type="FunFam" id="2.130.10.10:FF:000502">
    <property type="entry name" value="Coronin"/>
    <property type="match status" value="1"/>
</dbReference>
<keyword evidence="3 7" id="KW-0677">Repeat</keyword>
<dbReference type="InterPro" id="IPR015048">
    <property type="entry name" value="DUF1899"/>
</dbReference>
<protein>
    <recommendedName>
        <fullName evidence="7">Coronin</fullName>
    </recommendedName>
</protein>
<reference evidence="11 12" key="1">
    <citation type="submission" date="2024-04" db="EMBL/GenBank/DDBJ databases">
        <authorList>
            <consortium name="Genoscope - CEA"/>
            <person name="William W."/>
        </authorList>
    </citation>
    <scope>NUCLEOTIDE SEQUENCE [LARGE SCALE GENOMIC DNA]</scope>
</reference>
<feature type="domain" description="DUF1899" evidence="10">
    <location>
        <begin position="4"/>
        <end position="67"/>
    </location>
</feature>
<dbReference type="SUPFAM" id="SSF50978">
    <property type="entry name" value="WD40 repeat-like"/>
    <property type="match status" value="1"/>
</dbReference>
<dbReference type="Pfam" id="PF08953">
    <property type="entry name" value="DUF1899"/>
    <property type="match status" value="1"/>
</dbReference>
<dbReference type="PANTHER" id="PTHR10856:SF44">
    <property type="entry name" value="CORONIN"/>
    <property type="match status" value="1"/>
</dbReference>
<dbReference type="PROSITE" id="PS50082">
    <property type="entry name" value="WD_REPEATS_2"/>
    <property type="match status" value="3"/>
</dbReference>
<dbReference type="SMART" id="SM01166">
    <property type="entry name" value="DUF1899"/>
    <property type="match status" value="1"/>
</dbReference>
<comment type="similarity">
    <text evidence="1 7">Belongs to the WD repeat coronin family.</text>
</comment>
<proteinExistence type="inferred from homology"/>
<evidence type="ECO:0000256" key="2">
    <source>
        <dbReference type="ARBA" id="ARBA00022574"/>
    </source>
</evidence>
<comment type="caution">
    <text evidence="11">The sequence shown here is derived from an EMBL/GenBank/DDBJ whole genome shotgun (WGS) entry which is preliminary data.</text>
</comment>
<dbReference type="SMART" id="SM00320">
    <property type="entry name" value="WD40"/>
    <property type="match status" value="3"/>
</dbReference>
<evidence type="ECO:0000256" key="8">
    <source>
        <dbReference type="SAM" id="Coils"/>
    </source>
</evidence>
<dbReference type="Proteomes" id="UP001497497">
    <property type="component" value="Unassembled WGS sequence"/>
</dbReference>
<evidence type="ECO:0000256" key="5">
    <source>
        <dbReference type="ARBA" id="ARBA00023203"/>
    </source>
</evidence>
<keyword evidence="12" id="KW-1185">Reference proteome</keyword>
<evidence type="ECO:0000256" key="1">
    <source>
        <dbReference type="ARBA" id="ARBA00009482"/>
    </source>
</evidence>
<keyword evidence="5" id="KW-0009">Actin-binding</keyword>
<dbReference type="PANTHER" id="PTHR10856">
    <property type="entry name" value="CORONIN"/>
    <property type="match status" value="1"/>
</dbReference>
<name>A0AAV2H389_LYMST</name>
<evidence type="ECO:0000256" key="3">
    <source>
        <dbReference type="ARBA" id="ARBA00022737"/>
    </source>
</evidence>
<evidence type="ECO:0000256" key="4">
    <source>
        <dbReference type="ARBA" id="ARBA00023054"/>
    </source>
</evidence>